<dbReference type="PROSITE" id="PS50077">
    <property type="entry name" value="HEAT_REPEAT"/>
    <property type="match status" value="3"/>
</dbReference>
<protein>
    <recommendedName>
        <fullName evidence="5">TOG domain-containing protein</fullName>
    </recommendedName>
</protein>
<dbReference type="SUPFAM" id="SSF48371">
    <property type="entry name" value="ARM repeat"/>
    <property type="match status" value="1"/>
</dbReference>
<dbReference type="GO" id="GO:0000159">
    <property type="term" value="C:protein phosphatase type 2A complex"/>
    <property type="evidence" value="ECO:0007669"/>
    <property type="project" value="TreeGrafter"/>
</dbReference>
<sequence>MADTPAAVAGLDFDPVELLETELKAADRARRLRAVRGLSAVATACGVEAAKARVLPVIEAHVSAGGEEDEVHLRIAEVLDFSFVTCLGGGDSAQLLLPVLEALCRVEETTVRDRACVSLADILEKLDAGKAPKTGDRVVKLVSQLADPSGEASGFGSKCSAAALCAPVLAFLARCSDRDDDKNKVRKVFRGVCEDDAPLVRRAAAAKLSEVCASIDGPQDFATSLTPSITKLLEDELDAVRVVAVSQLGAVLREEKCRAGSEAWSRTIQQDLESDGEAAWYSTQPAARVVHAAHSDTSWRVREAVAKSFDGYCAYLSAQADAESVAPGLLDAFASLLDDGEVEVRAAAFQSCVAVAKLLPKHFAASEGVMASTCGGADNRVEFKVRLAAAGALARLLGALAPVNGAPQTAQDTIFRTVDARLFSDEHVEVALATLGALADVVPHLNEEAAARVAALCAANPVSDNWRVRRALLNALPALAQARGKKAFEEQLVTGLVERFRDRTAEVRKSAVSILARLRDLPENEEDEDGPRLFDGDWLMSNVGSKLKSGYGDLEKYLHRVTVVQAFEQLSHDQLAPEHVEVIVEFLCEAARDPVANVRFTAVKALETCSKHAGDEAVSTHIRPLLDSLKEDGDDDVRAHVASAAAAL</sequence>
<keyword evidence="4" id="KW-1185">Reference proteome</keyword>
<dbReference type="Proteomes" id="UP000789595">
    <property type="component" value="Unassembled WGS sequence"/>
</dbReference>
<evidence type="ECO:0000256" key="2">
    <source>
        <dbReference type="PROSITE-ProRule" id="PRU00103"/>
    </source>
</evidence>
<dbReference type="InterPro" id="IPR000357">
    <property type="entry name" value="HEAT"/>
</dbReference>
<evidence type="ECO:0008006" key="5">
    <source>
        <dbReference type="Google" id="ProtNLM"/>
    </source>
</evidence>
<dbReference type="InterPro" id="IPR051023">
    <property type="entry name" value="PP2A_Regulatory_Subunit_A"/>
</dbReference>
<dbReference type="InterPro" id="IPR021133">
    <property type="entry name" value="HEAT_type_2"/>
</dbReference>
<feature type="repeat" description="HEAT" evidence="2">
    <location>
        <begin position="622"/>
        <end position="648"/>
    </location>
</feature>
<dbReference type="Pfam" id="PF02985">
    <property type="entry name" value="HEAT"/>
    <property type="match status" value="1"/>
</dbReference>
<dbReference type="OrthoDB" id="340346at2759"/>
<proteinExistence type="predicted"/>
<dbReference type="EMBL" id="CAKKNE010000006">
    <property type="protein sequence ID" value="CAH0380131.1"/>
    <property type="molecule type" value="Genomic_DNA"/>
</dbReference>
<dbReference type="PANTHER" id="PTHR10648:SF4">
    <property type="entry name" value="PROTEIN PHOSPHATASE 2 (FORMERLY 2A), REGULATORY SUBUNIT A, BETA ISOFORM-RELATED"/>
    <property type="match status" value="1"/>
</dbReference>
<dbReference type="InterPro" id="IPR016024">
    <property type="entry name" value="ARM-type_fold"/>
</dbReference>
<gene>
    <name evidence="3" type="ORF">PECAL_6P17710</name>
</gene>
<dbReference type="GO" id="GO:0005829">
    <property type="term" value="C:cytosol"/>
    <property type="evidence" value="ECO:0007669"/>
    <property type="project" value="TreeGrafter"/>
</dbReference>
<feature type="repeat" description="HEAT" evidence="2">
    <location>
        <begin position="583"/>
        <end position="621"/>
    </location>
</feature>
<dbReference type="Gene3D" id="1.25.10.10">
    <property type="entry name" value="Leucine-rich Repeat Variant"/>
    <property type="match status" value="1"/>
</dbReference>
<dbReference type="InterPro" id="IPR011989">
    <property type="entry name" value="ARM-like"/>
</dbReference>
<evidence type="ECO:0000313" key="4">
    <source>
        <dbReference type="Proteomes" id="UP000789595"/>
    </source>
</evidence>
<feature type="repeat" description="HEAT" evidence="2">
    <location>
        <begin position="329"/>
        <end position="367"/>
    </location>
</feature>
<keyword evidence="1" id="KW-0677">Repeat</keyword>
<evidence type="ECO:0000256" key="1">
    <source>
        <dbReference type="ARBA" id="ARBA00022737"/>
    </source>
</evidence>
<comment type="caution">
    <text evidence="3">The sequence shown here is derived from an EMBL/GenBank/DDBJ whole genome shotgun (WGS) entry which is preliminary data.</text>
</comment>
<reference evidence="3" key="1">
    <citation type="submission" date="2021-11" db="EMBL/GenBank/DDBJ databases">
        <authorList>
            <consortium name="Genoscope - CEA"/>
            <person name="William W."/>
        </authorList>
    </citation>
    <scope>NUCLEOTIDE SEQUENCE</scope>
</reference>
<accession>A0A8J2X566</accession>
<organism evidence="3 4">
    <name type="scientific">Pelagomonas calceolata</name>
    <dbReference type="NCBI Taxonomy" id="35677"/>
    <lineage>
        <taxon>Eukaryota</taxon>
        <taxon>Sar</taxon>
        <taxon>Stramenopiles</taxon>
        <taxon>Ochrophyta</taxon>
        <taxon>Pelagophyceae</taxon>
        <taxon>Pelagomonadales</taxon>
        <taxon>Pelagomonadaceae</taxon>
        <taxon>Pelagomonas</taxon>
    </lineage>
</organism>
<dbReference type="GO" id="GO:0005634">
    <property type="term" value="C:nucleus"/>
    <property type="evidence" value="ECO:0007669"/>
    <property type="project" value="TreeGrafter"/>
</dbReference>
<name>A0A8J2X566_9STRA</name>
<dbReference type="AlphaFoldDB" id="A0A8J2X566"/>
<dbReference type="GO" id="GO:0019888">
    <property type="term" value="F:protein phosphatase regulator activity"/>
    <property type="evidence" value="ECO:0007669"/>
    <property type="project" value="TreeGrafter"/>
</dbReference>
<evidence type="ECO:0000313" key="3">
    <source>
        <dbReference type="EMBL" id="CAH0380131.1"/>
    </source>
</evidence>
<dbReference type="PANTHER" id="PTHR10648">
    <property type="entry name" value="SERINE/THREONINE-PROTEIN PHOSPHATASE PP2A 65 KDA REGULATORY SUBUNIT"/>
    <property type="match status" value="1"/>
</dbReference>